<evidence type="ECO:0008006" key="3">
    <source>
        <dbReference type="Google" id="ProtNLM"/>
    </source>
</evidence>
<dbReference type="AlphaFoldDB" id="A0A1H5FRY0"/>
<dbReference type="Gene3D" id="3.40.960.10">
    <property type="entry name" value="VSR Endonuclease"/>
    <property type="match status" value="1"/>
</dbReference>
<gene>
    <name evidence="1" type="ORF">SAMN04488554_1425</name>
</gene>
<dbReference type="EMBL" id="FNTX01000001">
    <property type="protein sequence ID" value="SEE06061.1"/>
    <property type="molecule type" value="Genomic_DNA"/>
</dbReference>
<accession>A0A1H5FRY0</accession>
<name>A0A1H5FRY0_9MICO</name>
<dbReference type="Proteomes" id="UP000199220">
    <property type="component" value="Unassembled WGS sequence"/>
</dbReference>
<reference evidence="2" key="1">
    <citation type="submission" date="2016-10" db="EMBL/GenBank/DDBJ databases">
        <authorList>
            <person name="Varghese N."/>
            <person name="Submissions S."/>
        </authorList>
    </citation>
    <scope>NUCLEOTIDE SEQUENCE [LARGE SCALE GENOMIC DNA]</scope>
    <source>
        <strain evidence="2">DSM 21368</strain>
    </source>
</reference>
<keyword evidence="2" id="KW-1185">Reference proteome</keyword>
<dbReference type="STRING" id="648782.SAMN04488554_1425"/>
<proteinExistence type="predicted"/>
<dbReference type="OrthoDB" id="3173471at2"/>
<sequence>MSRLPTPLPDALSTRTFSVKDALDAGASRGQLQRSSLDSPLWGVRSTLPCEGDSRDLWSRCASYVPALHSTYAFSHVTALRLLGIEVPWKLQEDARIHVVLPRRAERPDRPEIEAHFCGRPGLAVMDYGALCLTTPPQTWMHLAARLRLDDLVVLGDAMMRRDDPWITPAELHQIAHSFPGARGVRAARAAATLVRPGTESTMESRLRLHMVSNGLPEPVVNQEAYAEDGSFLARPDLSYPELKIAIEYDGDVHRTDPATWRRDIERRQRLEDDGWLVITATADDVIRYPMRLITRVRRAIARRRPASLG</sequence>
<dbReference type="InterPro" id="IPR011335">
    <property type="entry name" value="Restrct_endonuc-II-like"/>
</dbReference>
<evidence type="ECO:0000313" key="1">
    <source>
        <dbReference type="EMBL" id="SEE06061.1"/>
    </source>
</evidence>
<dbReference type="SUPFAM" id="SSF52980">
    <property type="entry name" value="Restriction endonuclease-like"/>
    <property type="match status" value="1"/>
</dbReference>
<organism evidence="1 2">
    <name type="scientific">Ruania alba</name>
    <dbReference type="NCBI Taxonomy" id="648782"/>
    <lineage>
        <taxon>Bacteria</taxon>
        <taxon>Bacillati</taxon>
        <taxon>Actinomycetota</taxon>
        <taxon>Actinomycetes</taxon>
        <taxon>Micrococcales</taxon>
        <taxon>Ruaniaceae</taxon>
        <taxon>Ruania</taxon>
    </lineage>
</organism>
<protein>
    <recommendedName>
        <fullName evidence="3">DUF559 domain-containing protein</fullName>
    </recommendedName>
</protein>
<dbReference type="RefSeq" id="WP_089772286.1">
    <property type="nucleotide sequence ID" value="NZ_FNTX01000001.1"/>
</dbReference>
<evidence type="ECO:0000313" key="2">
    <source>
        <dbReference type="Proteomes" id="UP000199220"/>
    </source>
</evidence>